<proteinExistence type="predicted"/>
<reference evidence="1" key="1">
    <citation type="submission" date="2022-11" db="EMBL/GenBank/DDBJ databases">
        <authorList>
            <person name="Scott C."/>
            <person name="Bruce N."/>
        </authorList>
    </citation>
    <scope>NUCLEOTIDE SEQUENCE</scope>
</reference>
<dbReference type="Proteomes" id="UP000838763">
    <property type="component" value="Unassembled WGS sequence"/>
</dbReference>
<name>A0A9P1GVJ6_9PEZI</name>
<protein>
    <submittedName>
        <fullName evidence="1">Uncharacterized protein</fullName>
    </submittedName>
</protein>
<comment type="caution">
    <text evidence="1">The sequence shown here is derived from an EMBL/GenBank/DDBJ whole genome shotgun (WGS) entry which is preliminary data.</text>
</comment>
<dbReference type="EMBL" id="CALLCH030000001">
    <property type="protein sequence ID" value="CAI4211094.1"/>
    <property type="molecule type" value="Genomic_DNA"/>
</dbReference>
<keyword evidence="2" id="KW-1185">Reference proteome</keyword>
<evidence type="ECO:0000313" key="1">
    <source>
        <dbReference type="EMBL" id="CAI4211094.1"/>
    </source>
</evidence>
<dbReference type="OrthoDB" id="414133at2759"/>
<gene>
    <name evidence="1" type="ORF">PPNO1_LOCUS892</name>
</gene>
<evidence type="ECO:0000313" key="2">
    <source>
        <dbReference type="Proteomes" id="UP000838763"/>
    </source>
</evidence>
<accession>A0A9P1GVJ6</accession>
<dbReference type="AlphaFoldDB" id="A0A9P1GVJ6"/>
<sequence length="189" mass="21344">MRRANLQPWDADRILPRCITTSGGQNYHYGGKRDLTLRELAMPSPVVAEHLYRHILNCLLHDDGMPLQSRRRRQRHPDQRCGMGFTHHTVVIEDEVESTQRTEPKVLVDITSDEVPDAARLAEYVIDDNEDDNDDDFFGPGLFAQVPIPMEGGVIVDQDGDPVYYDSDVTLGRPEFPVGNDSFGVVIID</sequence>
<organism evidence="1 2">
    <name type="scientific">Parascedosporium putredinis</name>
    <dbReference type="NCBI Taxonomy" id="1442378"/>
    <lineage>
        <taxon>Eukaryota</taxon>
        <taxon>Fungi</taxon>
        <taxon>Dikarya</taxon>
        <taxon>Ascomycota</taxon>
        <taxon>Pezizomycotina</taxon>
        <taxon>Sordariomycetes</taxon>
        <taxon>Hypocreomycetidae</taxon>
        <taxon>Microascales</taxon>
        <taxon>Microascaceae</taxon>
        <taxon>Parascedosporium</taxon>
    </lineage>
</organism>